<evidence type="ECO:0000256" key="1">
    <source>
        <dbReference type="SAM" id="Coils"/>
    </source>
</evidence>
<dbReference type="Proteomes" id="UP000002217">
    <property type="component" value="Chromosome"/>
</dbReference>
<organism evidence="2 3">
    <name type="scientific">Desulfofarcimen acetoxidans (strain ATCC 49208 / DSM 771 / KCTC 5769 / VKM B-1644 / 5575)</name>
    <name type="common">Desulfotomaculum acetoxidans</name>
    <dbReference type="NCBI Taxonomy" id="485916"/>
    <lineage>
        <taxon>Bacteria</taxon>
        <taxon>Bacillati</taxon>
        <taxon>Bacillota</taxon>
        <taxon>Clostridia</taxon>
        <taxon>Eubacteriales</taxon>
        <taxon>Peptococcaceae</taxon>
        <taxon>Desulfofarcimen</taxon>
    </lineage>
</organism>
<evidence type="ECO:0000313" key="2">
    <source>
        <dbReference type="EMBL" id="ACV62303.1"/>
    </source>
</evidence>
<dbReference type="RefSeq" id="WP_015757017.1">
    <property type="nucleotide sequence ID" value="NC_013216.1"/>
</dbReference>
<sequence length="129" mass="15056">MSIKKLREKCKLLGIRGYSQKKKQELEELIKIYEDKKEKIEKYISEVVKLVGEKKYKIERGLALHVDDCPINIRMWQGKSYANLIDDCLYCKYCLAISANLGNYDYPEQFIVCGGKEMIENKLGEVPRV</sequence>
<dbReference type="STRING" id="485916.Dtox_1431"/>
<name>C8VVI8_DESAS</name>
<accession>C8VVI8</accession>
<dbReference type="EMBL" id="CP001720">
    <property type="protein sequence ID" value="ACV62303.1"/>
    <property type="molecule type" value="Genomic_DNA"/>
</dbReference>
<proteinExistence type="predicted"/>
<protein>
    <submittedName>
        <fullName evidence="2">Uncharacterized protein</fullName>
    </submittedName>
</protein>
<dbReference type="KEGG" id="dae:Dtox_1431"/>
<feature type="coiled-coil region" evidence="1">
    <location>
        <begin position="19"/>
        <end position="53"/>
    </location>
</feature>
<keyword evidence="3" id="KW-1185">Reference proteome</keyword>
<evidence type="ECO:0000313" key="3">
    <source>
        <dbReference type="Proteomes" id="UP000002217"/>
    </source>
</evidence>
<gene>
    <name evidence="2" type="ordered locus">Dtox_1431</name>
</gene>
<keyword evidence="1" id="KW-0175">Coiled coil</keyword>
<reference evidence="2 3" key="1">
    <citation type="journal article" date="2009" name="Stand. Genomic Sci.">
        <title>Complete genome sequence of Desulfotomaculum acetoxidans type strain (5575).</title>
        <authorList>
            <person name="Spring S."/>
            <person name="Lapidus A."/>
            <person name="Schroder M."/>
            <person name="Gleim D."/>
            <person name="Sims D."/>
            <person name="Meincke L."/>
            <person name="Glavina Del Rio T."/>
            <person name="Tice H."/>
            <person name="Copeland A."/>
            <person name="Cheng J.F."/>
            <person name="Lucas S."/>
            <person name="Chen F."/>
            <person name="Nolan M."/>
            <person name="Bruce D."/>
            <person name="Goodwin L."/>
            <person name="Pitluck S."/>
            <person name="Ivanova N."/>
            <person name="Mavromatis K."/>
            <person name="Mikhailova N."/>
            <person name="Pati A."/>
            <person name="Chen A."/>
            <person name="Palaniappan K."/>
            <person name="Land M."/>
            <person name="Hauser L."/>
            <person name="Chang Y.J."/>
            <person name="Jeffries C.D."/>
            <person name="Chain P."/>
            <person name="Saunders E."/>
            <person name="Brettin T."/>
            <person name="Detter J.C."/>
            <person name="Goker M."/>
            <person name="Bristow J."/>
            <person name="Eisen J.A."/>
            <person name="Markowitz V."/>
            <person name="Hugenholtz P."/>
            <person name="Kyrpides N.C."/>
            <person name="Klenk H.P."/>
            <person name="Han C."/>
        </authorList>
    </citation>
    <scope>NUCLEOTIDE SEQUENCE [LARGE SCALE GENOMIC DNA]</scope>
    <source>
        <strain evidence="3">ATCC 49208 / DSM 771 / VKM B-1644</strain>
    </source>
</reference>
<dbReference type="AlphaFoldDB" id="C8VVI8"/>
<dbReference type="HOGENOM" id="CLU_1945256_0_0_9"/>